<accession>A0ABV7NIH6</accession>
<sequence length="115" mass="12260">MSRWAIIHRASGAIVMVTTARGLAAPDNLDRRPAPAGIDPATHWWNGWSFAPREDAPIAADMADDAVSIDCPTDAWLSMPDGAIAQDRMVAAPAGRARVTLVGRWRGEAWIGGDA</sequence>
<organism evidence="1 2">
    <name type="scientific">Sphingobium rhizovicinum</name>
    <dbReference type="NCBI Taxonomy" id="432308"/>
    <lineage>
        <taxon>Bacteria</taxon>
        <taxon>Pseudomonadati</taxon>
        <taxon>Pseudomonadota</taxon>
        <taxon>Alphaproteobacteria</taxon>
        <taxon>Sphingomonadales</taxon>
        <taxon>Sphingomonadaceae</taxon>
        <taxon>Sphingobium</taxon>
    </lineage>
</organism>
<evidence type="ECO:0000313" key="2">
    <source>
        <dbReference type="Proteomes" id="UP001595681"/>
    </source>
</evidence>
<dbReference type="Proteomes" id="UP001595681">
    <property type="component" value="Unassembled WGS sequence"/>
</dbReference>
<proteinExistence type="predicted"/>
<comment type="caution">
    <text evidence="1">The sequence shown here is derived from an EMBL/GenBank/DDBJ whole genome shotgun (WGS) entry which is preliminary data.</text>
</comment>
<protein>
    <submittedName>
        <fullName evidence="1">Uncharacterized protein</fullName>
    </submittedName>
</protein>
<evidence type="ECO:0000313" key="1">
    <source>
        <dbReference type="EMBL" id="MFC3442543.1"/>
    </source>
</evidence>
<gene>
    <name evidence="1" type="ORF">ACFOKF_15315</name>
</gene>
<keyword evidence="2" id="KW-1185">Reference proteome</keyword>
<name>A0ABV7NIH6_9SPHN</name>
<dbReference type="RefSeq" id="WP_380796718.1">
    <property type="nucleotide sequence ID" value="NZ_JBHRVU010000004.1"/>
</dbReference>
<dbReference type="EMBL" id="JBHRVU010000004">
    <property type="protein sequence ID" value="MFC3442543.1"/>
    <property type="molecule type" value="Genomic_DNA"/>
</dbReference>
<reference evidence="2" key="1">
    <citation type="journal article" date="2019" name="Int. J. Syst. Evol. Microbiol.">
        <title>The Global Catalogue of Microorganisms (GCM) 10K type strain sequencing project: providing services to taxonomists for standard genome sequencing and annotation.</title>
        <authorList>
            <consortium name="The Broad Institute Genomics Platform"/>
            <consortium name="The Broad Institute Genome Sequencing Center for Infectious Disease"/>
            <person name="Wu L."/>
            <person name="Ma J."/>
        </authorList>
    </citation>
    <scope>NUCLEOTIDE SEQUENCE [LARGE SCALE GENOMIC DNA]</scope>
    <source>
        <strain evidence="2">CCM 7491</strain>
    </source>
</reference>